<dbReference type="GO" id="GO:0008870">
    <property type="term" value="F:galactoside O-acetyltransferase activity"/>
    <property type="evidence" value="ECO:0007669"/>
    <property type="project" value="TreeGrafter"/>
</dbReference>
<dbReference type="eggNOG" id="arCOG01848">
    <property type="taxonomic scope" value="Archaea"/>
</dbReference>
<protein>
    <submittedName>
        <fullName evidence="1">Nodulation protein L</fullName>
    </submittedName>
</protein>
<gene>
    <name evidence="1" type="ordered locus">Mbar_A0778</name>
</gene>
<reference evidence="1" key="1">
    <citation type="submission" date="2006-06" db="EMBL/GenBank/DDBJ databases">
        <title>Complete sequence of chromosome 1 of Methanosarcina barkeri str. fusaro.</title>
        <authorList>
            <person name="Copeland A."/>
            <person name="Lucas S."/>
            <person name="Lapidus A."/>
            <person name="Barry K."/>
            <person name="Detter J.C."/>
            <person name="Glavina T."/>
            <person name="Hammon N."/>
            <person name="Israni S."/>
            <person name="Pitluck S."/>
            <person name="Goodwin L.A."/>
            <person name="Saunders E.H."/>
            <person name="Schmutz J."/>
            <person name="Larimer F."/>
            <person name="Land M."/>
            <person name="Anderson I."/>
            <person name="Richardson P."/>
        </authorList>
    </citation>
    <scope>NUCLEOTIDE SEQUENCE</scope>
    <source>
        <strain evidence="1">Fusaro</strain>
    </source>
</reference>
<sequence>MIHRALELTSKLNTSVLDEDEIRSLFSELIGSDVYDSFWVIPPFYTDFGRNIKVGKNVFINHACTFMDRGGVLTIEDDVKIGPKVNLITSNHPLNPSHRRAIMSTPIWVKRNVLIGAAATVFTRCNYRRKLCLGSCSCRYA</sequence>
<dbReference type="PANTHER" id="PTHR43017">
    <property type="entry name" value="GALACTOSIDE O-ACETYLTRANSFERASE"/>
    <property type="match status" value="1"/>
</dbReference>
<dbReference type="InterPro" id="IPR011004">
    <property type="entry name" value="Trimer_LpxA-like_sf"/>
</dbReference>
<name>Q46ED7_METBF</name>
<dbReference type="AlphaFoldDB" id="Q46ED7"/>
<dbReference type="EMBL" id="CP000099">
    <property type="protein sequence ID" value="AAZ69755.1"/>
    <property type="molecule type" value="Genomic_DNA"/>
</dbReference>
<organism evidence="1">
    <name type="scientific">Methanosarcina barkeri (strain Fusaro / DSM 804)</name>
    <dbReference type="NCBI Taxonomy" id="269797"/>
    <lineage>
        <taxon>Archaea</taxon>
        <taxon>Methanobacteriati</taxon>
        <taxon>Methanobacteriota</taxon>
        <taxon>Stenosarchaea group</taxon>
        <taxon>Methanomicrobia</taxon>
        <taxon>Methanosarcinales</taxon>
        <taxon>Methanosarcinaceae</taxon>
        <taxon>Methanosarcina</taxon>
    </lineage>
</organism>
<dbReference type="InterPro" id="IPR039369">
    <property type="entry name" value="LacA-like"/>
</dbReference>
<dbReference type="HOGENOM" id="CLU_1821006_0_0_2"/>
<accession>Q46ED7</accession>
<dbReference type="STRING" id="269797.Mbar_A0778"/>
<dbReference type="KEGG" id="mba:Mbar_A0778"/>
<dbReference type="PANTHER" id="PTHR43017:SF1">
    <property type="entry name" value="ACETYLTRANSFERASE YJL218W-RELATED"/>
    <property type="match status" value="1"/>
</dbReference>
<dbReference type="Gene3D" id="2.160.10.10">
    <property type="entry name" value="Hexapeptide repeat proteins"/>
    <property type="match status" value="1"/>
</dbReference>
<evidence type="ECO:0000313" key="1">
    <source>
        <dbReference type="EMBL" id="AAZ69755.1"/>
    </source>
</evidence>
<proteinExistence type="predicted"/>
<dbReference type="SUPFAM" id="SSF51161">
    <property type="entry name" value="Trimeric LpxA-like enzymes"/>
    <property type="match status" value="1"/>
</dbReference>
<dbReference type="PaxDb" id="269797-Mbar_A0778"/>